<evidence type="ECO:0000313" key="3">
    <source>
        <dbReference type="Proteomes" id="UP001165069"/>
    </source>
</evidence>
<protein>
    <submittedName>
        <fullName evidence="2">TonB-dependent receptor</fullName>
    </submittedName>
</protein>
<dbReference type="RefSeq" id="WP_285568903.1">
    <property type="nucleotide sequence ID" value="NZ_BSDE01000001.1"/>
</dbReference>
<proteinExistence type="predicted"/>
<keyword evidence="2" id="KW-0675">Receptor</keyword>
<name>A0ABQ5QC28_9BACT</name>
<sequence length="396" mass="43647">MNKAAAMLLGAATWMGVAQAQELPAPAPAPAPVSDAAKAQEERIRKLEEEVQALKAQGATKPEPVQLGGAGGAAAKALNPDISLNGDFLGAMGRNEVRPVPGLEMHEAELGIQSVIDPYSRGDVFLSFSDGGVSVEEAFVTLTALPGEFVAKIGKMRADFGKVNTTHNHALAWTDRPLVTENLMGGEDGIDDMGISVSRILPAPGDLFLEATGQVFRGESEGLFKASRKNDLSYVGHLRGYEDLTENTNLELGYSYAQGHNELGHDFLTKLSGVDFSLRWKPLRRSIYNSLLWRSEFIWSRRDQLLGPQRAFGWYSSLDYRMDQRWTVGARFDWSERATASNQLDRGASALLTYWMSEFSQVRGQYRFTRYDGRQDASELRLQLIFVMGAHGAHPF</sequence>
<keyword evidence="2" id="KW-0969">Cilium</keyword>
<evidence type="ECO:0000256" key="1">
    <source>
        <dbReference type="SAM" id="SignalP"/>
    </source>
</evidence>
<dbReference type="InterPro" id="IPR023614">
    <property type="entry name" value="Porin_dom_sf"/>
</dbReference>
<keyword evidence="1" id="KW-0732">Signal</keyword>
<organism evidence="2 3">
    <name type="scientific">Geothrix limicola</name>
    <dbReference type="NCBI Taxonomy" id="2927978"/>
    <lineage>
        <taxon>Bacteria</taxon>
        <taxon>Pseudomonadati</taxon>
        <taxon>Acidobacteriota</taxon>
        <taxon>Holophagae</taxon>
        <taxon>Holophagales</taxon>
        <taxon>Holophagaceae</taxon>
        <taxon>Geothrix</taxon>
    </lineage>
</organism>
<dbReference type="Gene3D" id="2.40.160.10">
    <property type="entry name" value="Porin"/>
    <property type="match status" value="1"/>
</dbReference>
<feature type="chain" id="PRO_5047052453" evidence="1">
    <location>
        <begin position="21"/>
        <end position="396"/>
    </location>
</feature>
<keyword evidence="2" id="KW-0282">Flagellum</keyword>
<reference evidence="2 3" key="1">
    <citation type="journal article" date="2023" name="Antonie Van Leeuwenhoek">
        <title>Mesoterricola silvestris gen. nov., sp. nov., Mesoterricola sediminis sp. nov., Geothrix oryzae sp. nov., Geothrix edaphica sp. nov., Geothrix rubra sp. nov., and Geothrix limicola sp. nov., six novel members of Acidobacteriota isolated from soils.</title>
        <authorList>
            <person name="Itoh H."/>
            <person name="Sugisawa Y."/>
            <person name="Mise K."/>
            <person name="Xu Z."/>
            <person name="Kuniyasu M."/>
            <person name="Ushijima N."/>
            <person name="Kawano K."/>
            <person name="Kobayashi E."/>
            <person name="Shiratori Y."/>
            <person name="Masuda Y."/>
            <person name="Senoo K."/>
        </authorList>
    </citation>
    <scope>NUCLEOTIDE SEQUENCE [LARGE SCALE GENOMIC DNA]</scope>
    <source>
        <strain evidence="2 3">Red804</strain>
    </source>
</reference>
<keyword evidence="2" id="KW-0966">Cell projection</keyword>
<feature type="signal peptide" evidence="1">
    <location>
        <begin position="1"/>
        <end position="20"/>
    </location>
</feature>
<dbReference type="SUPFAM" id="SSF56935">
    <property type="entry name" value="Porins"/>
    <property type="match status" value="1"/>
</dbReference>
<accession>A0ABQ5QC28</accession>
<evidence type="ECO:0000313" key="2">
    <source>
        <dbReference type="EMBL" id="GLH71609.1"/>
    </source>
</evidence>
<comment type="caution">
    <text evidence="2">The sequence shown here is derived from an EMBL/GenBank/DDBJ whole genome shotgun (WGS) entry which is preliminary data.</text>
</comment>
<dbReference type="EMBL" id="BSDE01000001">
    <property type="protein sequence ID" value="GLH71609.1"/>
    <property type="molecule type" value="Genomic_DNA"/>
</dbReference>
<gene>
    <name evidence="2" type="ORF">GETHLI_01110</name>
</gene>
<keyword evidence="3" id="KW-1185">Reference proteome</keyword>
<dbReference type="Proteomes" id="UP001165069">
    <property type="component" value="Unassembled WGS sequence"/>
</dbReference>